<protein>
    <submittedName>
        <fullName evidence="1">Uncharacterized protein</fullName>
    </submittedName>
</protein>
<dbReference type="Proteomes" id="UP000248925">
    <property type="component" value="Unassembled WGS sequence"/>
</dbReference>
<proteinExistence type="predicted"/>
<organism evidence="1 2">
    <name type="scientific">Rhizobium tubonense</name>
    <dbReference type="NCBI Taxonomy" id="484088"/>
    <lineage>
        <taxon>Bacteria</taxon>
        <taxon>Pseudomonadati</taxon>
        <taxon>Pseudomonadota</taxon>
        <taxon>Alphaproteobacteria</taxon>
        <taxon>Hyphomicrobiales</taxon>
        <taxon>Rhizobiaceae</taxon>
        <taxon>Rhizobium/Agrobacterium group</taxon>
        <taxon>Rhizobium</taxon>
    </lineage>
</organism>
<dbReference type="EMBL" id="PCDP01000001">
    <property type="protein sequence ID" value="PZM16708.1"/>
    <property type="molecule type" value="Genomic_DNA"/>
</dbReference>
<reference evidence="1 2" key="1">
    <citation type="journal article" date="2018" name="Sci. Rep.">
        <title>Rhizobium tumorigenes sp. nov., a novel plant tumorigenic bacterium isolated from cane gall tumors on thornless blackberry.</title>
        <authorList>
            <person name="Kuzmanovi N."/>
            <person name="Smalla K."/>
            <person name="Gronow S."/>
            <person name="PuBawska J."/>
        </authorList>
    </citation>
    <scope>NUCLEOTIDE SEQUENCE [LARGE SCALE GENOMIC DNA]</scope>
    <source>
        <strain evidence="1 2">CCBAU 85046</strain>
    </source>
</reference>
<sequence length="262" mass="28650">MFKFDKLDFFLVAIMIATPITYFNGPDIATTQAAAEQFSGSNTDVRTILAYNVSNDALTKFLPDGWELSPFKDGPSAGANLQIEFVDQLYATDPEGKVGAPYRYVLFGIPVHKKGSSEEVLMLFDGLSRGGAGPYQIAEKADDEVSRSVKYGSQPTTVSESWRFEGGGEMASLQTEFERGALESEKADSHVYSQLKPTFSRIYRYDEGADVVQAGGEKSPRLHSYSFKAEGGKLSAIFNGSEKLVSVVSLPVYSRDIYLPAP</sequence>
<evidence type="ECO:0000313" key="2">
    <source>
        <dbReference type="Proteomes" id="UP000248925"/>
    </source>
</evidence>
<dbReference type="RefSeq" id="WP_111158042.1">
    <property type="nucleotide sequence ID" value="NZ_PCDP01000001.1"/>
</dbReference>
<dbReference type="OrthoDB" id="7059801at2"/>
<keyword evidence="2" id="KW-1185">Reference proteome</keyword>
<name>A0A2W4D157_9HYPH</name>
<dbReference type="AlphaFoldDB" id="A0A2W4D157"/>
<accession>A0A2W4D157</accession>
<comment type="caution">
    <text evidence="1">The sequence shown here is derived from an EMBL/GenBank/DDBJ whole genome shotgun (WGS) entry which is preliminary data.</text>
</comment>
<evidence type="ECO:0000313" key="1">
    <source>
        <dbReference type="EMBL" id="PZM16708.1"/>
    </source>
</evidence>
<gene>
    <name evidence="1" type="ORF">CPY51_00130</name>
</gene>